<accession>A0ABS4G3L6</accession>
<feature type="transmembrane region" description="Helical" evidence="1">
    <location>
        <begin position="6"/>
        <end position="35"/>
    </location>
</feature>
<dbReference type="Proteomes" id="UP001519271">
    <property type="component" value="Unassembled WGS sequence"/>
</dbReference>
<dbReference type="Pfam" id="PF03733">
    <property type="entry name" value="YccF"/>
    <property type="match status" value="2"/>
</dbReference>
<dbReference type="PIRSF" id="PIRSF028777">
    <property type="entry name" value="UCP028777"/>
    <property type="match status" value="1"/>
</dbReference>
<dbReference type="InterPro" id="IPR031308">
    <property type="entry name" value="UCP028777"/>
</dbReference>
<proteinExistence type="predicted"/>
<evidence type="ECO:0000313" key="3">
    <source>
        <dbReference type="EMBL" id="MBP1919143.1"/>
    </source>
</evidence>
<evidence type="ECO:0000313" key="4">
    <source>
        <dbReference type="Proteomes" id="UP001519271"/>
    </source>
</evidence>
<feature type="transmembrane region" description="Helical" evidence="1">
    <location>
        <begin position="56"/>
        <end position="75"/>
    </location>
</feature>
<keyword evidence="1" id="KW-0812">Transmembrane</keyword>
<reference evidence="3 4" key="1">
    <citation type="submission" date="2021-03" db="EMBL/GenBank/DDBJ databases">
        <title>Genomic Encyclopedia of Type Strains, Phase IV (KMG-IV): sequencing the most valuable type-strain genomes for metagenomic binning, comparative biology and taxonomic classification.</title>
        <authorList>
            <person name="Goeker M."/>
        </authorList>
    </citation>
    <scope>NUCLEOTIDE SEQUENCE [LARGE SCALE GENOMIC DNA]</scope>
    <source>
        <strain evidence="3 4">DSM 6139</strain>
    </source>
</reference>
<dbReference type="PANTHER" id="PTHR42903">
    <property type="entry name" value="INNER MEMBRANE PROTEIN YCCF"/>
    <property type="match status" value="1"/>
</dbReference>
<feature type="transmembrane region" description="Helical" evidence="1">
    <location>
        <begin position="81"/>
        <end position="102"/>
    </location>
</feature>
<gene>
    <name evidence="3" type="ORF">J2Z34_001630</name>
</gene>
<comment type="caution">
    <text evidence="3">The sequence shown here is derived from an EMBL/GenBank/DDBJ whole genome shotgun (WGS) entry which is preliminary data.</text>
</comment>
<keyword evidence="4" id="KW-1185">Reference proteome</keyword>
<sequence length="131" mass="14575">MSILGNLIWIIFGGFIPAIGWFVVGVLWCLTIIGIPIGLQCFKMADLQLFPFGRDVSFDGVGLGSLILNIIWIFFGGFELFILNALIGVAFCITIIGIPFGLQSFKMAKLSLMPFGARIVKSRSKDWDRRR</sequence>
<feature type="domain" description="Inner membrane component" evidence="2">
    <location>
        <begin position="4"/>
        <end position="54"/>
    </location>
</feature>
<dbReference type="InterPro" id="IPR005185">
    <property type="entry name" value="YccF"/>
</dbReference>
<name>A0ABS4G3L6_9CLOT</name>
<evidence type="ECO:0000259" key="2">
    <source>
        <dbReference type="Pfam" id="PF03733"/>
    </source>
</evidence>
<dbReference type="EMBL" id="JAGGKC010000011">
    <property type="protein sequence ID" value="MBP1919143.1"/>
    <property type="molecule type" value="Genomic_DNA"/>
</dbReference>
<dbReference type="PANTHER" id="PTHR42903:SF1">
    <property type="entry name" value="INNER MEMBRANE PROTEIN YCCF"/>
    <property type="match status" value="1"/>
</dbReference>
<dbReference type="NCBIfam" id="NF008740">
    <property type="entry name" value="PRK11770.1-2"/>
    <property type="match status" value="1"/>
</dbReference>
<dbReference type="InterPro" id="IPR052937">
    <property type="entry name" value="Inner_membrane_protein"/>
</dbReference>
<evidence type="ECO:0000256" key="1">
    <source>
        <dbReference type="SAM" id="Phobius"/>
    </source>
</evidence>
<protein>
    <submittedName>
        <fullName evidence="3">Uncharacterized membrane protein YccF (DUF307 family)</fullName>
    </submittedName>
</protein>
<keyword evidence="1" id="KW-1133">Transmembrane helix</keyword>
<feature type="domain" description="Inner membrane component" evidence="2">
    <location>
        <begin position="67"/>
        <end position="116"/>
    </location>
</feature>
<dbReference type="RefSeq" id="WP_209459349.1">
    <property type="nucleotide sequence ID" value="NZ_JAGGKC010000011.1"/>
</dbReference>
<keyword evidence="1" id="KW-0472">Membrane</keyword>
<organism evidence="3 4">
    <name type="scientific">Youngiibacter multivorans</name>
    <dbReference type="NCBI Taxonomy" id="937251"/>
    <lineage>
        <taxon>Bacteria</taxon>
        <taxon>Bacillati</taxon>
        <taxon>Bacillota</taxon>
        <taxon>Clostridia</taxon>
        <taxon>Eubacteriales</taxon>
        <taxon>Clostridiaceae</taxon>
        <taxon>Youngiibacter</taxon>
    </lineage>
</organism>